<dbReference type="OrthoDB" id="10262235at2759"/>
<dbReference type="EMBL" id="SEOQ01000619">
    <property type="protein sequence ID" value="TFY59454.1"/>
    <property type="molecule type" value="Genomic_DNA"/>
</dbReference>
<reference evidence="7 8" key="1">
    <citation type="submission" date="2019-02" db="EMBL/GenBank/DDBJ databases">
        <title>Genome sequencing of the rare red list fungi Dentipellis fragilis.</title>
        <authorList>
            <person name="Buettner E."/>
            <person name="Kellner H."/>
        </authorList>
    </citation>
    <scope>NUCLEOTIDE SEQUENCE [LARGE SCALE GENOMIC DNA]</scope>
    <source>
        <strain evidence="7 8">DSM 105465</strain>
    </source>
</reference>
<evidence type="ECO:0000256" key="6">
    <source>
        <dbReference type="SAM" id="Phobius"/>
    </source>
</evidence>
<evidence type="ECO:0000256" key="2">
    <source>
        <dbReference type="ARBA" id="ARBA00005402"/>
    </source>
</evidence>
<evidence type="ECO:0000256" key="1">
    <source>
        <dbReference type="ARBA" id="ARBA00004141"/>
    </source>
</evidence>
<dbReference type="PANTHER" id="PTHR21257:SF52">
    <property type="entry name" value="DELTA(14)-STEROL REDUCTASE TM7SF2"/>
    <property type="match status" value="1"/>
</dbReference>
<gene>
    <name evidence="7" type="ORF">EVG20_g7785</name>
</gene>
<evidence type="ECO:0000256" key="3">
    <source>
        <dbReference type="ARBA" id="ARBA00022692"/>
    </source>
</evidence>
<feature type="transmembrane region" description="Helical" evidence="6">
    <location>
        <begin position="151"/>
        <end position="172"/>
    </location>
</feature>
<feature type="transmembrane region" description="Helical" evidence="6">
    <location>
        <begin position="82"/>
        <end position="99"/>
    </location>
</feature>
<comment type="subcellular location">
    <subcellularLocation>
        <location evidence="1">Membrane</location>
        <topology evidence="1">Multi-pass membrane protein</topology>
    </subcellularLocation>
</comment>
<keyword evidence="3 6" id="KW-0812">Transmembrane</keyword>
<keyword evidence="4 6" id="KW-1133">Transmembrane helix</keyword>
<proteinExistence type="inferred from homology"/>
<dbReference type="GO" id="GO:0006696">
    <property type="term" value="P:ergosterol biosynthetic process"/>
    <property type="evidence" value="ECO:0007669"/>
    <property type="project" value="TreeGrafter"/>
</dbReference>
<keyword evidence="5 6" id="KW-0472">Membrane</keyword>
<evidence type="ECO:0000256" key="5">
    <source>
        <dbReference type="ARBA" id="ARBA00023136"/>
    </source>
</evidence>
<keyword evidence="8" id="KW-1185">Reference proteome</keyword>
<dbReference type="InterPro" id="IPR001171">
    <property type="entry name" value="ERG24_DHCR-like"/>
</dbReference>
<dbReference type="GO" id="GO:0005789">
    <property type="term" value="C:endoplasmic reticulum membrane"/>
    <property type="evidence" value="ECO:0007669"/>
    <property type="project" value="TreeGrafter"/>
</dbReference>
<sequence>MAKSTSPQEATLNPRTTTYEFMGPPGAFAVTVGVPIAVYALYFSCNDASGGCPPPLNTIQASVTEALSDPEWWVQLWDTQAALMYLAWYTFCVVAWKLLPGDWVEGTQLRNGGHQKYKFNAFATCLLALGLTTGYIWRFGAESFTFLYERWVGFVTAALAMSIFQGVLWYALSFRSGKLLALGGNSGNFIYDVRAPLQLFRER</sequence>
<dbReference type="PANTHER" id="PTHR21257">
    <property type="entry name" value="DELTA(14)-STEROL REDUCTASE"/>
    <property type="match status" value="1"/>
</dbReference>
<protein>
    <submittedName>
        <fullName evidence="7">Uncharacterized protein</fullName>
    </submittedName>
</protein>
<comment type="similarity">
    <text evidence="2">Belongs to the ERG4/ERG24 family.</text>
</comment>
<dbReference type="AlphaFoldDB" id="A0A4Y9YAC9"/>
<accession>A0A4Y9YAC9</accession>
<evidence type="ECO:0000313" key="7">
    <source>
        <dbReference type="EMBL" id="TFY59454.1"/>
    </source>
</evidence>
<dbReference type="STRING" id="205917.A0A4Y9YAC9"/>
<feature type="transmembrane region" description="Helical" evidence="6">
    <location>
        <begin position="21"/>
        <end position="42"/>
    </location>
</feature>
<evidence type="ECO:0000313" key="8">
    <source>
        <dbReference type="Proteomes" id="UP000298327"/>
    </source>
</evidence>
<comment type="caution">
    <text evidence="7">The sequence shown here is derived from an EMBL/GenBank/DDBJ whole genome shotgun (WGS) entry which is preliminary data.</text>
</comment>
<dbReference type="Pfam" id="PF01222">
    <property type="entry name" value="ERG4_ERG24"/>
    <property type="match status" value="1"/>
</dbReference>
<feature type="transmembrane region" description="Helical" evidence="6">
    <location>
        <begin position="119"/>
        <end position="139"/>
    </location>
</feature>
<dbReference type="GO" id="GO:0050613">
    <property type="term" value="F:Delta14-sterol reductase activity"/>
    <property type="evidence" value="ECO:0007669"/>
    <property type="project" value="TreeGrafter"/>
</dbReference>
<name>A0A4Y9YAC9_9AGAM</name>
<dbReference type="Proteomes" id="UP000298327">
    <property type="component" value="Unassembled WGS sequence"/>
</dbReference>
<organism evidence="7 8">
    <name type="scientific">Dentipellis fragilis</name>
    <dbReference type="NCBI Taxonomy" id="205917"/>
    <lineage>
        <taxon>Eukaryota</taxon>
        <taxon>Fungi</taxon>
        <taxon>Dikarya</taxon>
        <taxon>Basidiomycota</taxon>
        <taxon>Agaricomycotina</taxon>
        <taxon>Agaricomycetes</taxon>
        <taxon>Russulales</taxon>
        <taxon>Hericiaceae</taxon>
        <taxon>Dentipellis</taxon>
    </lineage>
</organism>
<evidence type="ECO:0000256" key="4">
    <source>
        <dbReference type="ARBA" id="ARBA00022989"/>
    </source>
</evidence>